<reference evidence="3" key="1">
    <citation type="submission" date="2016-10" db="EMBL/GenBank/DDBJ databases">
        <authorList>
            <person name="Varghese N."/>
            <person name="Submissions S."/>
        </authorList>
    </citation>
    <scope>NUCLEOTIDE SEQUENCE [LARGE SCALE GENOMIC DNA]</scope>
    <source>
        <strain evidence="3">DSM 25232 / NCIMB 14723 / 92V</strain>
    </source>
</reference>
<dbReference type="RefSeq" id="WP_091408986.1">
    <property type="nucleotide sequence ID" value="NZ_FOAB01000004.1"/>
</dbReference>
<evidence type="ECO:0000313" key="2">
    <source>
        <dbReference type="EMBL" id="SEL47478.1"/>
    </source>
</evidence>
<evidence type="ECO:0000313" key="3">
    <source>
        <dbReference type="Proteomes" id="UP000198521"/>
    </source>
</evidence>
<accession>A0A1H7QI99</accession>
<feature type="transmembrane region" description="Helical" evidence="1">
    <location>
        <begin position="48"/>
        <end position="71"/>
    </location>
</feature>
<dbReference type="Proteomes" id="UP000198521">
    <property type="component" value="Unassembled WGS sequence"/>
</dbReference>
<dbReference type="AlphaFoldDB" id="A0A1H7QI99"/>
<sequence length="166" mass="18460">MEFNLLIVAIAALIPIVLGFIWYNPKVFGTAWMNACGFTTDDLKGGNMAIIFVISLILSFMLASSLPTMVIHQNGFFQSLMNEPDLTKEGTEIYQYTQDFMNKYGANFRTFKHGALHGAMAGIFFVLPVLGTNALFERKGTKYILVNVGYWTVCLALMGGIICEFT</sequence>
<protein>
    <recommendedName>
        <fullName evidence="4">DUF1761 domain-containing protein</fullName>
    </recommendedName>
</protein>
<feature type="transmembrane region" description="Helical" evidence="1">
    <location>
        <begin position="115"/>
        <end position="136"/>
    </location>
</feature>
<name>A0A1H7QI99_AQUAM</name>
<dbReference type="EMBL" id="FOAB01000004">
    <property type="protein sequence ID" value="SEL47478.1"/>
    <property type="molecule type" value="Genomic_DNA"/>
</dbReference>
<evidence type="ECO:0000256" key="1">
    <source>
        <dbReference type="SAM" id="Phobius"/>
    </source>
</evidence>
<keyword evidence="1" id="KW-1133">Transmembrane helix</keyword>
<dbReference type="Pfam" id="PF08570">
    <property type="entry name" value="DUF1761"/>
    <property type="match status" value="1"/>
</dbReference>
<keyword evidence="1" id="KW-0472">Membrane</keyword>
<proteinExistence type="predicted"/>
<keyword evidence="3" id="KW-1185">Reference proteome</keyword>
<feature type="transmembrane region" description="Helical" evidence="1">
    <location>
        <begin position="148"/>
        <end position="165"/>
    </location>
</feature>
<feature type="transmembrane region" description="Helical" evidence="1">
    <location>
        <begin position="5"/>
        <end position="23"/>
    </location>
</feature>
<gene>
    <name evidence="2" type="ORF">SAMN04487910_2563</name>
</gene>
<keyword evidence="1" id="KW-0812">Transmembrane</keyword>
<dbReference type="InterPro" id="IPR013879">
    <property type="entry name" value="DUF1761"/>
</dbReference>
<organism evidence="2 3">
    <name type="scientific">Aquimarina amphilecti</name>
    <dbReference type="NCBI Taxonomy" id="1038014"/>
    <lineage>
        <taxon>Bacteria</taxon>
        <taxon>Pseudomonadati</taxon>
        <taxon>Bacteroidota</taxon>
        <taxon>Flavobacteriia</taxon>
        <taxon>Flavobacteriales</taxon>
        <taxon>Flavobacteriaceae</taxon>
        <taxon>Aquimarina</taxon>
    </lineage>
</organism>
<dbReference type="OrthoDB" id="333057at2"/>
<dbReference type="STRING" id="1038014.SAMN04487910_2563"/>
<evidence type="ECO:0008006" key="4">
    <source>
        <dbReference type="Google" id="ProtNLM"/>
    </source>
</evidence>